<comment type="similarity">
    <text evidence="7">Belongs to the MPDU1 (TC 2.A.43.3) family.</text>
</comment>
<dbReference type="SMART" id="SM00679">
    <property type="entry name" value="CTNS"/>
    <property type="match status" value="1"/>
</dbReference>
<keyword evidence="6 8" id="KW-0472">Membrane</keyword>
<feature type="transmembrane region" description="Helical" evidence="8">
    <location>
        <begin position="302"/>
        <end position="324"/>
    </location>
</feature>
<dbReference type="Pfam" id="PF04193">
    <property type="entry name" value="PQ-loop"/>
    <property type="match status" value="1"/>
</dbReference>
<evidence type="ECO:0000256" key="5">
    <source>
        <dbReference type="ARBA" id="ARBA00022989"/>
    </source>
</evidence>
<evidence type="ECO:0000256" key="2">
    <source>
        <dbReference type="ARBA" id="ARBA00022448"/>
    </source>
</evidence>
<comment type="subcellular location">
    <subcellularLocation>
        <location evidence="1">Membrane</location>
        <topology evidence="1">Multi-pass membrane protein</topology>
    </subcellularLocation>
</comment>
<dbReference type="EMBL" id="JBBWWR010000017">
    <property type="protein sequence ID" value="KAK8945836.1"/>
    <property type="molecule type" value="Genomic_DNA"/>
</dbReference>
<evidence type="ECO:0008006" key="11">
    <source>
        <dbReference type="Google" id="ProtNLM"/>
    </source>
</evidence>
<proteinExistence type="inferred from homology"/>
<evidence type="ECO:0000256" key="8">
    <source>
        <dbReference type="SAM" id="Phobius"/>
    </source>
</evidence>
<accession>A0ABR2LQ94</accession>
<keyword evidence="2" id="KW-0813">Transport</keyword>
<dbReference type="InterPro" id="IPR006603">
    <property type="entry name" value="PQ-loop_rpt"/>
</dbReference>
<gene>
    <name evidence="9" type="ORF">KSP40_PGU016533</name>
</gene>
<comment type="caution">
    <text evidence="9">The sequence shown here is derived from an EMBL/GenBank/DDBJ whole genome shotgun (WGS) entry which is preliminary data.</text>
</comment>
<keyword evidence="3 8" id="KW-0812">Transmembrane</keyword>
<keyword evidence="5 8" id="KW-1133">Transmembrane helix</keyword>
<sequence>MELEILGMNFGCVLGALRDGKFPEKDCLLSLLSKVLGYCIVAASTTVKVPQIFKILKNNSIRGLSISAFELEVVGYTIALSYCLHNGLPFSAYGELAFLLIQAIVLVGIIYYYSSPLGVKIWTRALLYCAIAPTVLAGKIDPVLFEALYASQHAIFFCARIPQIWKNYRFAEQKHRRTELCYMPFKFCWFYSKSFYKHAGESTIERDIGVSYWHIYKWHPLKSDNWVRNASSQEREESAVNLNNHYNAVYCSTSGKLNGICSFCSLFLFMLPSGSCNYLTLTEVSLPPKIVISWLLRMEHKLILRQILSSTCNFVRLLVFVLLYRKKWKIHLARRFCSGDFG</sequence>
<feature type="transmembrane region" description="Helical" evidence="8">
    <location>
        <begin position="260"/>
        <end position="282"/>
    </location>
</feature>
<feature type="transmembrane region" description="Helical" evidence="8">
    <location>
        <begin position="96"/>
        <end position="114"/>
    </location>
</feature>
<name>A0ABR2LQ94_9ASPA</name>
<evidence type="ECO:0000256" key="3">
    <source>
        <dbReference type="ARBA" id="ARBA00022692"/>
    </source>
</evidence>
<evidence type="ECO:0000256" key="1">
    <source>
        <dbReference type="ARBA" id="ARBA00004141"/>
    </source>
</evidence>
<dbReference type="Gene3D" id="1.20.1280.290">
    <property type="match status" value="1"/>
</dbReference>
<organism evidence="9 10">
    <name type="scientific">Platanthera guangdongensis</name>
    <dbReference type="NCBI Taxonomy" id="2320717"/>
    <lineage>
        <taxon>Eukaryota</taxon>
        <taxon>Viridiplantae</taxon>
        <taxon>Streptophyta</taxon>
        <taxon>Embryophyta</taxon>
        <taxon>Tracheophyta</taxon>
        <taxon>Spermatophyta</taxon>
        <taxon>Magnoliopsida</taxon>
        <taxon>Liliopsida</taxon>
        <taxon>Asparagales</taxon>
        <taxon>Orchidaceae</taxon>
        <taxon>Orchidoideae</taxon>
        <taxon>Orchideae</taxon>
        <taxon>Orchidinae</taxon>
        <taxon>Platanthera</taxon>
    </lineage>
</organism>
<dbReference type="Proteomes" id="UP001412067">
    <property type="component" value="Unassembled WGS sequence"/>
</dbReference>
<keyword evidence="10" id="KW-1185">Reference proteome</keyword>
<dbReference type="PANTHER" id="PTHR12226:SF2">
    <property type="entry name" value="MANNOSE-P-DOLICHOL UTILIZATION DEFECT 1 PROTEIN"/>
    <property type="match status" value="1"/>
</dbReference>
<evidence type="ECO:0000256" key="6">
    <source>
        <dbReference type="ARBA" id="ARBA00023136"/>
    </source>
</evidence>
<reference evidence="9 10" key="1">
    <citation type="journal article" date="2022" name="Nat. Plants">
        <title>Genomes of leafy and leafless Platanthera orchids illuminate the evolution of mycoheterotrophy.</title>
        <authorList>
            <person name="Li M.H."/>
            <person name="Liu K.W."/>
            <person name="Li Z."/>
            <person name="Lu H.C."/>
            <person name="Ye Q.L."/>
            <person name="Zhang D."/>
            <person name="Wang J.Y."/>
            <person name="Li Y.F."/>
            <person name="Zhong Z.M."/>
            <person name="Liu X."/>
            <person name="Yu X."/>
            <person name="Liu D.K."/>
            <person name="Tu X.D."/>
            <person name="Liu B."/>
            <person name="Hao Y."/>
            <person name="Liao X.Y."/>
            <person name="Jiang Y.T."/>
            <person name="Sun W.H."/>
            <person name="Chen J."/>
            <person name="Chen Y.Q."/>
            <person name="Ai Y."/>
            <person name="Zhai J.W."/>
            <person name="Wu S.S."/>
            <person name="Zhou Z."/>
            <person name="Hsiao Y.Y."/>
            <person name="Wu W.L."/>
            <person name="Chen Y.Y."/>
            <person name="Lin Y.F."/>
            <person name="Hsu J.L."/>
            <person name="Li C.Y."/>
            <person name="Wang Z.W."/>
            <person name="Zhao X."/>
            <person name="Zhong W.Y."/>
            <person name="Ma X.K."/>
            <person name="Ma L."/>
            <person name="Huang J."/>
            <person name="Chen G.Z."/>
            <person name="Huang M.Z."/>
            <person name="Huang L."/>
            <person name="Peng D.H."/>
            <person name="Luo Y.B."/>
            <person name="Zou S.Q."/>
            <person name="Chen S.P."/>
            <person name="Lan S."/>
            <person name="Tsai W.C."/>
            <person name="Van de Peer Y."/>
            <person name="Liu Z.J."/>
        </authorList>
    </citation>
    <scope>NUCLEOTIDE SEQUENCE [LARGE SCALE GENOMIC DNA]</scope>
    <source>
        <strain evidence="9">Lor288</strain>
    </source>
</reference>
<evidence type="ECO:0000256" key="4">
    <source>
        <dbReference type="ARBA" id="ARBA00022737"/>
    </source>
</evidence>
<dbReference type="PANTHER" id="PTHR12226">
    <property type="entry name" value="MANNOSE-P-DOLICHOL UTILIZATION DEFECT 1 LEC35 -RELATED"/>
    <property type="match status" value="1"/>
</dbReference>
<evidence type="ECO:0000313" key="10">
    <source>
        <dbReference type="Proteomes" id="UP001412067"/>
    </source>
</evidence>
<dbReference type="InterPro" id="IPR016817">
    <property type="entry name" value="MannP-dilichol_defect-1"/>
</dbReference>
<evidence type="ECO:0000313" key="9">
    <source>
        <dbReference type="EMBL" id="KAK8945836.1"/>
    </source>
</evidence>
<protein>
    <recommendedName>
        <fullName evidence="11">Mannose-P-dolichol utilization defect 1 protein homolog</fullName>
    </recommendedName>
</protein>
<keyword evidence="4" id="KW-0677">Repeat</keyword>
<evidence type="ECO:0000256" key="7">
    <source>
        <dbReference type="ARBA" id="ARBA00038475"/>
    </source>
</evidence>